<dbReference type="Gene3D" id="1.10.3210.10">
    <property type="entry name" value="Hypothetical protein af1432"/>
    <property type="match status" value="1"/>
</dbReference>
<dbReference type="InterPro" id="IPR037522">
    <property type="entry name" value="HD_GYP_dom"/>
</dbReference>
<dbReference type="CDD" id="cd00077">
    <property type="entry name" value="HDc"/>
    <property type="match status" value="1"/>
</dbReference>
<organism evidence="3 4">
    <name type="scientific">Caldichromatium japonicum</name>
    <dbReference type="NCBI Taxonomy" id="2699430"/>
    <lineage>
        <taxon>Bacteria</taxon>
        <taxon>Pseudomonadati</taxon>
        <taxon>Pseudomonadota</taxon>
        <taxon>Gammaproteobacteria</taxon>
        <taxon>Chromatiales</taxon>
        <taxon>Chromatiaceae</taxon>
        <taxon>Caldichromatium</taxon>
    </lineage>
</organism>
<dbReference type="PANTHER" id="PTHR43155:SF2">
    <property type="entry name" value="CYCLIC DI-GMP PHOSPHODIESTERASE PA4108"/>
    <property type="match status" value="1"/>
</dbReference>
<dbReference type="InterPro" id="IPR006675">
    <property type="entry name" value="HDIG_dom"/>
</dbReference>
<dbReference type="InterPro" id="IPR021812">
    <property type="entry name" value="DUF3391"/>
</dbReference>
<dbReference type="NCBIfam" id="TIGR00277">
    <property type="entry name" value="HDIG"/>
    <property type="match status" value="1"/>
</dbReference>
<dbReference type="PANTHER" id="PTHR43155">
    <property type="entry name" value="CYCLIC DI-GMP PHOSPHODIESTERASE PA4108-RELATED"/>
    <property type="match status" value="1"/>
</dbReference>
<dbReference type="RefSeq" id="WP_166272012.1">
    <property type="nucleotide sequence ID" value="NZ_CP048029.1"/>
</dbReference>
<feature type="domain" description="HD-GYP" evidence="2">
    <location>
        <begin position="140"/>
        <end position="336"/>
    </location>
</feature>
<reference evidence="4" key="1">
    <citation type="submission" date="2020-01" db="EMBL/GenBank/DDBJ databases">
        <title>Caldichromatium gen. nov., sp. nov., a thermophilic purple sulfur bacterium member of the family Chromatiaceae isolated from Nakabusa hot spring, Japan.</title>
        <authorList>
            <person name="Saini M.K."/>
            <person name="Hanada S."/>
            <person name="Tank M."/>
        </authorList>
    </citation>
    <scope>NUCLEOTIDE SEQUENCE [LARGE SCALE GENOMIC DNA]</scope>
    <source>
        <strain evidence="4">No.7</strain>
    </source>
</reference>
<dbReference type="InterPro" id="IPR006674">
    <property type="entry name" value="HD_domain"/>
</dbReference>
<dbReference type="PROSITE" id="PS51831">
    <property type="entry name" value="HD"/>
    <property type="match status" value="1"/>
</dbReference>
<proteinExistence type="predicted"/>
<dbReference type="PROSITE" id="PS51832">
    <property type="entry name" value="HD_GYP"/>
    <property type="match status" value="1"/>
</dbReference>
<gene>
    <name evidence="3" type="ORF">GWK36_13905</name>
</gene>
<evidence type="ECO:0000259" key="1">
    <source>
        <dbReference type="PROSITE" id="PS51831"/>
    </source>
</evidence>
<sequence>MIKKVSVNDLRIGMYIHDLNCGWLDHGFLRNRFRIRSASHIENIRRLGVHEVYIDTDKGYDLPDAPSEGEVVEALERELDKVAAEGQDCLQPETLAQERVKAQRIHSEVLQLISRLMQDARLGLPIQIDQIRVTIAELVSSIFRNQNALLALGRIRHADRYTFEHSVNVSVLMVAFARELGLDPEVIEVIGIGALLHDIGKTKTPEAILNKPGRLTDEEFAIMRSHVVHSREILARIPGFPDVALAVAAEHHERLDGTGYPEGKIGEAISFYGRMASIVDVYDAITSDRVYHRGMEPHQALRKLLEWSRYHLDPQLVRHFIRCVGVYPVGSLVRLESQRLAVVLENKRKGVQEPIVRVVMDARWRRFLPVEDLDLALKIRGAKDRILGVEDPGHWGIDCDEILRLPV</sequence>
<protein>
    <submittedName>
        <fullName evidence="3">HD-GYP domain-containing protein</fullName>
    </submittedName>
</protein>
<feature type="domain" description="HD" evidence="1">
    <location>
        <begin position="162"/>
        <end position="288"/>
    </location>
</feature>
<dbReference type="KEGG" id="cjap:GWK36_13905"/>
<dbReference type="AlphaFoldDB" id="A0A6G7VGC4"/>
<dbReference type="InterPro" id="IPR003607">
    <property type="entry name" value="HD/PDEase_dom"/>
</dbReference>
<dbReference type="Pfam" id="PF13487">
    <property type="entry name" value="HD_5"/>
    <property type="match status" value="1"/>
</dbReference>
<dbReference type="SUPFAM" id="SSF109604">
    <property type="entry name" value="HD-domain/PDEase-like"/>
    <property type="match status" value="1"/>
</dbReference>
<dbReference type="GO" id="GO:0008081">
    <property type="term" value="F:phosphoric diester hydrolase activity"/>
    <property type="evidence" value="ECO:0007669"/>
    <property type="project" value="UniProtKB-ARBA"/>
</dbReference>
<evidence type="ECO:0000313" key="4">
    <source>
        <dbReference type="Proteomes" id="UP000502699"/>
    </source>
</evidence>
<keyword evidence="4" id="KW-1185">Reference proteome</keyword>
<evidence type="ECO:0000259" key="2">
    <source>
        <dbReference type="PROSITE" id="PS51832"/>
    </source>
</evidence>
<accession>A0A6G7VGC4</accession>
<dbReference type="Pfam" id="PF11871">
    <property type="entry name" value="DUF3391"/>
    <property type="match status" value="1"/>
</dbReference>
<dbReference type="EMBL" id="CP048029">
    <property type="protein sequence ID" value="QIK38898.1"/>
    <property type="molecule type" value="Genomic_DNA"/>
</dbReference>
<dbReference type="Proteomes" id="UP000502699">
    <property type="component" value="Chromosome"/>
</dbReference>
<evidence type="ECO:0000313" key="3">
    <source>
        <dbReference type="EMBL" id="QIK38898.1"/>
    </source>
</evidence>
<dbReference type="SMART" id="SM00471">
    <property type="entry name" value="HDc"/>
    <property type="match status" value="1"/>
</dbReference>
<name>A0A6G7VGC4_9GAMM</name>